<dbReference type="InterPro" id="IPR027417">
    <property type="entry name" value="P-loop_NTPase"/>
</dbReference>
<dbReference type="Proteomes" id="UP000003402">
    <property type="component" value="Unassembled WGS sequence"/>
</dbReference>
<dbReference type="EC" id="3.1.21.5" evidence="2"/>
<protein>
    <submittedName>
        <fullName evidence="2">Type III R-M system restriction enzyme</fullName>
        <ecNumber evidence="2">3.1.21.5</ecNumber>
    </submittedName>
</protein>
<dbReference type="InterPro" id="IPR014001">
    <property type="entry name" value="Helicase_ATP-bd"/>
</dbReference>
<keyword evidence="2" id="KW-0378">Hydrolase</keyword>
<proteinExistence type="predicted"/>
<dbReference type="Pfam" id="PF19778">
    <property type="entry name" value="RE_endonuc"/>
    <property type="match status" value="1"/>
</dbReference>
<dbReference type="RefSeq" id="WP_000693625.1">
    <property type="nucleotide sequence ID" value="NZ_AKNU01000006.1"/>
</dbReference>
<evidence type="ECO:0000259" key="1">
    <source>
        <dbReference type="PROSITE" id="PS51192"/>
    </source>
</evidence>
<dbReference type="EMBL" id="AKNU01000006">
    <property type="protein sequence ID" value="EJB27812.1"/>
    <property type="molecule type" value="Genomic_DNA"/>
</dbReference>
<evidence type="ECO:0000313" key="2">
    <source>
        <dbReference type="EMBL" id="EJB27812.1"/>
    </source>
</evidence>
<evidence type="ECO:0000313" key="3">
    <source>
        <dbReference type="Proteomes" id="UP000003402"/>
    </source>
</evidence>
<dbReference type="GO" id="GO:0003677">
    <property type="term" value="F:DNA binding"/>
    <property type="evidence" value="ECO:0007669"/>
    <property type="project" value="InterPro"/>
</dbReference>
<dbReference type="InterPro" id="IPR045572">
    <property type="entry name" value="RE_endonuc_C"/>
</dbReference>
<feature type="domain" description="Helicase ATP-binding" evidence="1">
    <location>
        <begin position="68"/>
        <end position="251"/>
    </location>
</feature>
<dbReference type="GO" id="GO:0015668">
    <property type="term" value="F:type III site-specific deoxyribonuclease activity"/>
    <property type="evidence" value="ECO:0007669"/>
    <property type="project" value="UniProtKB-EC"/>
</dbReference>
<reference evidence="2 3" key="1">
    <citation type="journal article" date="2013" name="Pathog. Dis.">
        <title>Genome sequences of 65 Helicobacter pylori strains isolated from asymptomatic individuals and patients with gastric cancer, peptic ulcer disease, or gastritis.</title>
        <authorList>
            <person name="Blanchard T.G."/>
            <person name="Czinn S.J."/>
            <person name="Correa P."/>
            <person name="Nakazawa T."/>
            <person name="Keelan M."/>
            <person name="Morningstar L."/>
            <person name="Santana-Cruz I."/>
            <person name="Maroo A."/>
            <person name="McCracken C."/>
            <person name="Shefchek K."/>
            <person name="Daugherty S."/>
            <person name="Song Y."/>
            <person name="Fraser C.M."/>
            <person name="Fricke W.F."/>
        </authorList>
    </citation>
    <scope>NUCLEOTIDE SEQUENCE [LARGE SCALE GENOMIC DNA]</scope>
    <source>
        <strain evidence="2 3">NQ4099</strain>
    </source>
</reference>
<sequence>MKIKFKRLDYQEKCLNQILGVFKGIDLREPENDAQRIANPVFETEAIKGVLLENIEDLRSKQKITQGSVGIEKSLNCDILMETGTGKTFCFLECVYALHKNYRLSKFIVLVPSNAIKLGVLKSVEITREFFKSEYSTHLESYEDAERFILASNHKCCVLVMTFSAFNKEKNTINQSCLENTNLFNGAKSYMQALASMHPIVIMDEPHRFLGDKTKKYLEQLNALITLRFGATFKDDYHNLIYALDSKKAFDCALVKSISVASVGESDECFLELKGIEKREATINYTNLENKTQSVKVKEHDNLGVVTQISTLEDYIVEKITKTEVRFLNGFNLLLDQKEPFSHLLEGEQEVMLKEAIKSHFEREEGLFKKGIKALCMVFISGVNSYLSENEQPAKLALLFEKLYQQELEEVLKKPLDENYRAYLERAREDIKKVHGGYFAKSKKESDETKTIELILKEKEKLLSFDSDLRFIFSQWALQEGWDNPNVMTICKLAPSHSNITKLQQIGRGLRLAVNDRGERITKEHADFDFVNELVVIVPQVEGDFVGAIQQEISEHSLIKQAFSGVELEKSGMVKKGYYGALFEKLEGLGFGEKTGDENFKLTLNQNEFLKKEPELEKLKNETYLDFEKLKDFLKDRLVGHFRVRNKNKRKTEKIKINKENFKKFETLWESLNHQARIAYAIDSESLIDEIVKNINSSFEISSKIVSVTTHKKVETMGNNAKTEIFERESACVWSLHEFISALSNKVKLSFKSVAKVLEKIDENKFDLIKKNEQEGLRRLEELFLEIIYQNIKDKISYQMRETTIKNRKNDAFYDEKGEIREFLDGSLGADKYEIKNPSAQEKCLYENFMQVDSEIEKDTIEESNDTKIIVFGKLPRVKIPIGLNQTYSPDFGYVVENNDKKVLLVVETKGVDKKGELRPEEKRKISTAKKFFEALKKQGVNIEYKTKLNKDQLSALINEVLNRKD</sequence>
<dbReference type="InterPro" id="IPR006935">
    <property type="entry name" value="Helicase/UvrB_N"/>
</dbReference>
<organism evidence="2 3">
    <name type="scientific">Helicobacter pylori NQ4099</name>
    <dbReference type="NCBI Taxonomy" id="992026"/>
    <lineage>
        <taxon>Bacteria</taxon>
        <taxon>Pseudomonadati</taxon>
        <taxon>Campylobacterota</taxon>
        <taxon>Epsilonproteobacteria</taxon>
        <taxon>Campylobacterales</taxon>
        <taxon>Helicobacteraceae</taxon>
        <taxon>Helicobacter</taxon>
    </lineage>
</organism>
<dbReference type="Gene3D" id="3.40.50.300">
    <property type="entry name" value="P-loop containing nucleotide triphosphate hydrolases"/>
    <property type="match status" value="2"/>
</dbReference>
<comment type="caution">
    <text evidence="2">The sequence shown here is derived from an EMBL/GenBank/DDBJ whole genome shotgun (WGS) entry which is preliminary data.</text>
</comment>
<accession>J0IRP6</accession>
<dbReference type="GO" id="GO:0005524">
    <property type="term" value="F:ATP binding"/>
    <property type="evidence" value="ECO:0007669"/>
    <property type="project" value="InterPro"/>
</dbReference>
<dbReference type="PATRIC" id="fig|992026.3.peg.1600"/>
<dbReference type="AlphaFoldDB" id="J0IRP6"/>
<dbReference type="Pfam" id="PF04851">
    <property type="entry name" value="ResIII"/>
    <property type="match status" value="1"/>
</dbReference>
<dbReference type="SUPFAM" id="SSF52540">
    <property type="entry name" value="P-loop containing nucleoside triphosphate hydrolases"/>
    <property type="match status" value="2"/>
</dbReference>
<name>J0IRP6_HELPX</name>
<dbReference type="PROSITE" id="PS51192">
    <property type="entry name" value="HELICASE_ATP_BIND_1"/>
    <property type="match status" value="1"/>
</dbReference>
<gene>
    <name evidence="2" type="primary">res</name>
    <name evidence="2" type="ORF">HPNQ4099_1650</name>
</gene>